<protein>
    <submittedName>
        <fullName evidence="3">Uncharacterized protein</fullName>
    </submittedName>
</protein>
<organism evidence="3 4">
    <name type="scientific">Streptomyces cyaneochromogenes</name>
    <dbReference type="NCBI Taxonomy" id="2496836"/>
    <lineage>
        <taxon>Bacteria</taxon>
        <taxon>Bacillati</taxon>
        <taxon>Actinomycetota</taxon>
        <taxon>Actinomycetes</taxon>
        <taxon>Kitasatosporales</taxon>
        <taxon>Streptomycetaceae</taxon>
        <taxon>Streptomyces</taxon>
    </lineage>
</organism>
<keyword evidence="2" id="KW-0472">Membrane</keyword>
<feature type="region of interest" description="Disordered" evidence="1">
    <location>
        <begin position="1"/>
        <end position="20"/>
    </location>
</feature>
<name>A0A3Q9EMF8_9ACTN</name>
<dbReference type="EMBL" id="CP034539">
    <property type="protein sequence ID" value="AZQ34216.1"/>
    <property type="molecule type" value="Genomic_DNA"/>
</dbReference>
<feature type="compositionally biased region" description="Low complexity" evidence="1">
    <location>
        <begin position="1"/>
        <end position="13"/>
    </location>
</feature>
<evidence type="ECO:0000256" key="1">
    <source>
        <dbReference type="SAM" id="MobiDB-lite"/>
    </source>
</evidence>
<gene>
    <name evidence="3" type="ORF">EJ357_12570</name>
</gene>
<evidence type="ECO:0000313" key="4">
    <source>
        <dbReference type="Proteomes" id="UP000280298"/>
    </source>
</evidence>
<keyword evidence="2" id="KW-1133">Transmembrane helix</keyword>
<sequence length="75" mass="7836">MTTPPTGRPETTTVVSPGTTAEPVRRRISARVRILLWLLLVMAVGLVSGPPGRSALRPGRRTAVPGTPAAAARDP</sequence>
<proteinExistence type="predicted"/>
<feature type="region of interest" description="Disordered" evidence="1">
    <location>
        <begin position="50"/>
        <end position="75"/>
    </location>
</feature>
<evidence type="ECO:0000313" key="3">
    <source>
        <dbReference type="EMBL" id="AZQ34216.1"/>
    </source>
</evidence>
<keyword evidence="2" id="KW-0812">Transmembrane</keyword>
<dbReference type="Proteomes" id="UP000280298">
    <property type="component" value="Chromosome"/>
</dbReference>
<feature type="transmembrane region" description="Helical" evidence="2">
    <location>
        <begin position="34"/>
        <end position="52"/>
    </location>
</feature>
<dbReference type="AlphaFoldDB" id="A0A3Q9EMF8"/>
<accession>A0A3Q9EMF8</accession>
<dbReference type="KEGG" id="scya:EJ357_12570"/>
<keyword evidence="4" id="KW-1185">Reference proteome</keyword>
<evidence type="ECO:0000256" key="2">
    <source>
        <dbReference type="SAM" id="Phobius"/>
    </source>
</evidence>
<reference evidence="3 4" key="1">
    <citation type="journal article" date="2019" name="Int. J. Syst. Evol. Microbiol.">
        <title>Streptomyces cyaneochromogenes sp. nov., a blue pigment-producing actinomycete from manganese-contaminated soil.</title>
        <authorList>
            <person name="Tang X."/>
            <person name="Zhao J."/>
            <person name="Li K."/>
            <person name="Chen Z."/>
            <person name="Sun Y."/>
            <person name="Gao J."/>
        </authorList>
    </citation>
    <scope>NUCLEOTIDE SEQUENCE [LARGE SCALE GENOMIC DNA]</scope>
    <source>
        <strain evidence="3 4">MK-45</strain>
    </source>
</reference>